<protein>
    <submittedName>
        <fullName evidence="3">MORN repeat-containing protein 1</fullName>
    </submittedName>
</protein>
<dbReference type="SUPFAM" id="SSF82185">
    <property type="entry name" value="Histone H3 K4-specific methyltransferase SET7/9 N-terminal domain"/>
    <property type="match status" value="3"/>
</dbReference>
<dbReference type="Proteomes" id="UP000078046">
    <property type="component" value="Unassembled WGS sequence"/>
</dbReference>
<dbReference type="PANTHER" id="PTHR23084:SF263">
    <property type="entry name" value="MORN REPEAT-CONTAINING PROTEIN 1"/>
    <property type="match status" value="1"/>
</dbReference>
<proteinExistence type="predicted"/>
<accession>A0A177B6D8</accession>
<keyword evidence="4" id="KW-1185">Reference proteome</keyword>
<name>A0A177B6D8_9BILA</name>
<dbReference type="OrthoDB" id="423343at2759"/>
<dbReference type="EMBL" id="LWCA01000226">
    <property type="protein sequence ID" value="OAF69815.1"/>
    <property type="molecule type" value="Genomic_DNA"/>
</dbReference>
<dbReference type="Pfam" id="PF02493">
    <property type="entry name" value="MORN"/>
    <property type="match status" value="6"/>
</dbReference>
<evidence type="ECO:0000256" key="1">
    <source>
        <dbReference type="ARBA" id="ARBA00022737"/>
    </source>
</evidence>
<evidence type="ECO:0000313" key="3">
    <source>
        <dbReference type="EMBL" id="OAF69815.1"/>
    </source>
</evidence>
<feature type="compositionally biased region" description="Basic and acidic residues" evidence="2">
    <location>
        <begin position="326"/>
        <end position="343"/>
    </location>
</feature>
<keyword evidence="1" id="KW-0677">Repeat</keyword>
<reference evidence="3 4" key="1">
    <citation type="submission" date="2016-04" db="EMBL/GenBank/DDBJ databases">
        <title>The genome of Intoshia linei affirms orthonectids as highly simplified spiralians.</title>
        <authorList>
            <person name="Mikhailov K.V."/>
            <person name="Slusarev G.S."/>
            <person name="Nikitin M.A."/>
            <person name="Logacheva M.D."/>
            <person name="Penin A."/>
            <person name="Aleoshin V."/>
            <person name="Panchin Y.V."/>
        </authorList>
    </citation>
    <scope>NUCLEOTIDE SEQUENCE [LARGE SCALE GENOMIC DNA]</scope>
    <source>
        <strain evidence="3">Intl2013</strain>
        <tissue evidence="3">Whole animal</tissue>
    </source>
</reference>
<evidence type="ECO:0000256" key="2">
    <source>
        <dbReference type="SAM" id="MobiDB-lite"/>
    </source>
</evidence>
<dbReference type="PANTHER" id="PTHR23084">
    <property type="entry name" value="PHOSPHATIDYLINOSITOL-4-PHOSPHATE 5-KINASE RELATED"/>
    <property type="match status" value="1"/>
</dbReference>
<feature type="region of interest" description="Disordered" evidence="2">
    <location>
        <begin position="326"/>
        <end position="351"/>
    </location>
</feature>
<dbReference type="SMART" id="SM00698">
    <property type="entry name" value="MORN"/>
    <property type="match status" value="6"/>
</dbReference>
<dbReference type="InterPro" id="IPR003409">
    <property type="entry name" value="MORN"/>
</dbReference>
<sequence>MFTSKSEKSLEKTKQRVIDGFGSYQYKNNFFKFEGNWKNGKTHDINNYKRSRLNFEDNLCSSTQSRYGKLFILDGSYYFGNFTNGEIIGQGLKFNANSGDVYSGKFYMGEMHGFGEMVYHDGSIFRGYWNMNKPQGYGIISFRDKSVYEGNILSGLKHGFGKLVENDGEVFEGHWKNDLRHGHGKTTYKDGTTYSGEYYRGKYHGSGRMLHASGMKYSGMWLIGFPVLYTSQLVFTSSPISQIIPIIENTLLDFNVACMGNEGMIQESNRVVKLNCYLIDKNIKEENDVKNITSDIPKLVRECCVKENEQNLLKMKILNIERKTPTDKEKDVKEGRDGKEKSGNLRKQKKEVSLDDVIETESLKPGIIEQGTTTFPNTFIMATMQQLQKSITNQKIEKSKPINSPLNNIHFAPSGLYIVVASDITEPAFLNERPESATVFVLITKPKKNNKKDKKYVLLTILKILNIN</sequence>
<organism evidence="3 4">
    <name type="scientific">Intoshia linei</name>
    <dbReference type="NCBI Taxonomy" id="1819745"/>
    <lineage>
        <taxon>Eukaryota</taxon>
        <taxon>Metazoa</taxon>
        <taxon>Spiralia</taxon>
        <taxon>Lophotrochozoa</taxon>
        <taxon>Mesozoa</taxon>
        <taxon>Orthonectida</taxon>
        <taxon>Rhopaluridae</taxon>
        <taxon>Intoshia</taxon>
    </lineage>
</organism>
<gene>
    <name evidence="3" type="ORF">A3Q56_02441</name>
</gene>
<dbReference type="AlphaFoldDB" id="A0A177B6D8"/>
<comment type="caution">
    <text evidence="3">The sequence shown here is derived from an EMBL/GenBank/DDBJ whole genome shotgun (WGS) entry which is preliminary data.</text>
</comment>
<evidence type="ECO:0000313" key="4">
    <source>
        <dbReference type="Proteomes" id="UP000078046"/>
    </source>
</evidence>
<dbReference type="Gene3D" id="2.20.110.10">
    <property type="entry name" value="Histone H3 K4-specific methyltransferase SET7/9 N-terminal domain"/>
    <property type="match status" value="3"/>
</dbReference>